<proteinExistence type="predicted"/>
<evidence type="ECO:0000313" key="2">
    <source>
        <dbReference type="Proteomes" id="UP000270487"/>
    </source>
</evidence>
<reference evidence="1 2" key="1">
    <citation type="submission" date="2018-12" db="EMBL/GenBank/DDBJ databases">
        <authorList>
            <consortium name="Pathogen Informatics"/>
        </authorList>
    </citation>
    <scope>NUCLEOTIDE SEQUENCE [LARGE SCALE GENOMIC DNA]</scope>
    <source>
        <strain evidence="1 2">NCTC13193</strain>
    </source>
</reference>
<gene>
    <name evidence="1" type="ORF">NCTC13193_00999</name>
</gene>
<sequence length="381" mass="40328">MQINQQEQEKVRITASMPEHTQYHRRSALSILLLASLSQPVAQAETITIGKGKGILWEGLPFNVTLSGPMGRDNLVPMYGLLAISSSNIACQETGSLKVIAGYPALELTSGVGLIPRSSGNANFYRTLSRKTSLSGTLGLPETKGMNSYGGQVTSPNGYSWCLPPEMNNNSSYYSISDMRTATISGTWVLVADGQQKAAEIKVPVMYAGSFSAAASGDKTNSILPSNITLRVSSLECTVNTPTSIPFGNVMKNPQAGAELAIQSYPLITSCGQSSDLIDANINLQFRPLTGLYQSVPSRLALREGGGYITGEIDNGVTGSGSCSATSGLPFNNSQLKIGRITKAQTSLNTTHQVTWRLCSGGKDLPLGDVSAAAEMLVTFN</sequence>
<dbReference type="AlphaFoldDB" id="A0A3S5AQL5"/>
<dbReference type="Proteomes" id="UP000270487">
    <property type="component" value="Chromosome"/>
</dbReference>
<evidence type="ECO:0000313" key="1">
    <source>
        <dbReference type="EMBL" id="VEI64096.1"/>
    </source>
</evidence>
<dbReference type="EMBL" id="LR134492">
    <property type="protein sequence ID" value="VEI64096.1"/>
    <property type="molecule type" value="Genomic_DNA"/>
</dbReference>
<name>A0A3S5AQL5_SERFO</name>
<organism evidence="1 2">
    <name type="scientific">Serratia fonticola</name>
    <dbReference type="NCBI Taxonomy" id="47917"/>
    <lineage>
        <taxon>Bacteria</taxon>
        <taxon>Pseudomonadati</taxon>
        <taxon>Pseudomonadota</taxon>
        <taxon>Gammaproteobacteria</taxon>
        <taxon>Enterobacterales</taxon>
        <taxon>Yersiniaceae</taxon>
        <taxon>Serratia</taxon>
    </lineage>
</organism>
<protein>
    <recommendedName>
        <fullName evidence="3">Fimbrial protein</fullName>
    </recommendedName>
</protein>
<accession>A0A3S5AQL5</accession>
<evidence type="ECO:0008006" key="3">
    <source>
        <dbReference type="Google" id="ProtNLM"/>
    </source>
</evidence>